<dbReference type="Proteomes" id="UP000027135">
    <property type="component" value="Unassembled WGS sequence"/>
</dbReference>
<protein>
    <submittedName>
        <fullName evidence="1">Uncharacterized protein</fullName>
    </submittedName>
</protein>
<accession>A0A067R800</accession>
<name>A0A067R800_ZOONE</name>
<keyword evidence="2" id="KW-1185">Reference proteome</keyword>
<dbReference type="InParanoid" id="A0A067R800"/>
<reference evidence="1 2" key="1">
    <citation type="journal article" date="2014" name="Nat. Commun.">
        <title>Molecular traces of alternative social organization in a termite genome.</title>
        <authorList>
            <person name="Terrapon N."/>
            <person name="Li C."/>
            <person name="Robertson H.M."/>
            <person name="Ji L."/>
            <person name="Meng X."/>
            <person name="Booth W."/>
            <person name="Chen Z."/>
            <person name="Childers C.P."/>
            <person name="Glastad K.M."/>
            <person name="Gokhale K."/>
            <person name="Gowin J."/>
            <person name="Gronenberg W."/>
            <person name="Hermansen R.A."/>
            <person name="Hu H."/>
            <person name="Hunt B.G."/>
            <person name="Huylmans A.K."/>
            <person name="Khalil S.M."/>
            <person name="Mitchell R.D."/>
            <person name="Munoz-Torres M.C."/>
            <person name="Mustard J.A."/>
            <person name="Pan H."/>
            <person name="Reese J.T."/>
            <person name="Scharf M.E."/>
            <person name="Sun F."/>
            <person name="Vogel H."/>
            <person name="Xiao J."/>
            <person name="Yang W."/>
            <person name="Yang Z."/>
            <person name="Yang Z."/>
            <person name="Zhou J."/>
            <person name="Zhu J."/>
            <person name="Brent C.S."/>
            <person name="Elsik C.G."/>
            <person name="Goodisman M.A."/>
            <person name="Liberles D.A."/>
            <person name="Roe R.M."/>
            <person name="Vargo E.L."/>
            <person name="Vilcinskas A."/>
            <person name="Wang J."/>
            <person name="Bornberg-Bauer E."/>
            <person name="Korb J."/>
            <person name="Zhang G."/>
            <person name="Liebig J."/>
        </authorList>
    </citation>
    <scope>NUCLEOTIDE SEQUENCE [LARGE SCALE GENOMIC DNA]</scope>
    <source>
        <tissue evidence="1">Whole organism</tissue>
    </source>
</reference>
<organism evidence="1 2">
    <name type="scientific">Zootermopsis nevadensis</name>
    <name type="common">Dampwood termite</name>
    <dbReference type="NCBI Taxonomy" id="136037"/>
    <lineage>
        <taxon>Eukaryota</taxon>
        <taxon>Metazoa</taxon>
        <taxon>Ecdysozoa</taxon>
        <taxon>Arthropoda</taxon>
        <taxon>Hexapoda</taxon>
        <taxon>Insecta</taxon>
        <taxon>Pterygota</taxon>
        <taxon>Neoptera</taxon>
        <taxon>Polyneoptera</taxon>
        <taxon>Dictyoptera</taxon>
        <taxon>Blattodea</taxon>
        <taxon>Blattoidea</taxon>
        <taxon>Termitoidae</taxon>
        <taxon>Termopsidae</taxon>
        <taxon>Zootermopsis</taxon>
    </lineage>
</organism>
<dbReference type="EMBL" id="KK852680">
    <property type="protein sequence ID" value="KDR18572.1"/>
    <property type="molecule type" value="Genomic_DNA"/>
</dbReference>
<sequence>MLLQNIRTKDPVGLEINAEMNACVLVCRPQTTGQRWPTNPLKKLNNRFRIIRNYRKKSKFLFMRKLRADQIRGILAAIKLRIIPSSRTESEPNEVLQGWDPSRSVVNKFILNQF</sequence>
<evidence type="ECO:0000313" key="2">
    <source>
        <dbReference type="Proteomes" id="UP000027135"/>
    </source>
</evidence>
<proteinExistence type="predicted"/>
<evidence type="ECO:0000313" key="1">
    <source>
        <dbReference type="EMBL" id="KDR18572.1"/>
    </source>
</evidence>
<gene>
    <name evidence="1" type="ORF">L798_06552</name>
</gene>
<dbReference type="AlphaFoldDB" id="A0A067R800"/>